<dbReference type="RefSeq" id="WP_167637597.1">
    <property type="nucleotide sequence ID" value="NZ_JAATOP010000004.1"/>
</dbReference>
<feature type="domain" description="Tetrahydrofolate dehydrogenase/cyclohydrolase catalytic" evidence="12">
    <location>
        <begin position="6"/>
        <end position="121"/>
    </location>
</feature>
<name>A0ABX0VVU1_9RHOB</name>
<protein>
    <recommendedName>
        <fullName evidence="11">Bifunctional protein FolD</fullName>
    </recommendedName>
    <domain>
        <recommendedName>
            <fullName evidence="11">Methylenetetrahydrofolate dehydrogenase</fullName>
            <ecNumber evidence="11">1.5.1.5</ecNumber>
        </recommendedName>
    </domain>
    <domain>
        <recommendedName>
            <fullName evidence="11">Methenyltetrahydrofolate cyclohydrolase</fullName>
            <ecNumber evidence="11">3.5.4.9</ecNumber>
        </recommendedName>
    </domain>
</protein>
<evidence type="ECO:0000313" key="14">
    <source>
        <dbReference type="EMBL" id="NIY72209.1"/>
    </source>
</evidence>
<dbReference type="Gene3D" id="3.40.50.10860">
    <property type="entry name" value="Leucine Dehydrogenase, chain A, domain 1"/>
    <property type="match status" value="1"/>
</dbReference>
<dbReference type="EMBL" id="JAATOP010000004">
    <property type="protein sequence ID" value="NIY72209.1"/>
    <property type="molecule type" value="Genomic_DNA"/>
</dbReference>
<accession>A0ABX0VVU1</accession>
<evidence type="ECO:0000256" key="11">
    <source>
        <dbReference type="HAMAP-Rule" id="MF_01576"/>
    </source>
</evidence>
<reference evidence="14 15" key="1">
    <citation type="submission" date="2020-03" db="EMBL/GenBank/DDBJ databases">
        <title>Bacterial isolates of synthetic phycosphere.</title>
        <authorList>
            <person name="Fu H."/>
            <person name="Moran M.A."/>
        </authorList>
    </citation>
    <scope>NUCLEOTIDE SEQUENCE [LARGE SCALE GENOMIC DNA]</scope>
    <source>
        <strain evidence="14 15">HF1</strain>
    </source>
</reference>
<dbReference type="Pfam" id="PF00763">
    <property type="entry name" value="THF_DHG_CYH"/>
    <property type="match status" value="1"/>
</dbReference>
<dbReference type="PANTHER" id="PTHR48099:SF5">
    <property type="entry name" value="C-1-TETRAHYDROFOLATE SYNTHASE, CYTOPLASMIC"/>
    <property type="match status" value="1"/>
</dbReference>
<dbReference type="InterPro" id="IPR020631">
    <property type="entry name" value="THF_DH/CycHdrlase_NAD-bd_dom"/>
</dbReference>
<keyword evidence="9 11" id="KW-0486">Methionine biosynthesis</keyword>
<dbReference type="PROSITE" id="PS00767">
    <property type="entry name" value="THF_DHG_CYH_2"/>
    <property type="match status" value="1"/>
</dbReference>
<evidence type="ECO:0000256" key="1">
    <source>
        <dbReference type="ARBA" id="ARBA00004777"/>
    </source>
</evidence>
<feature type="binding site" evidence="11">
    <location>
        <position position="232"/>
    </location>
    <ligand>
        <name>NADP(+)</name>
        <dbReference type="ChEBI" id="CHEBI:58349"/>
    </ligand>
</feature>
<dbReference type="EC" id="1.5.1.5" evidence="11"/>
<evidence type="ECO:0000256" key="9">
    <source>
        <dbReference type="ARBA" id="ARBA00023167"/>
    </source>
</evidence>
<keyword evidence="8 11" id="KW-0368">Histidine biosynthesis</keyword>
<dbReference type="InterPro" id="IPR020867">
    <property type="entry name" value="THF_DH/CycHdrlase_CS"/>
</dbReference>
<dbReference type="PANTHER" id="PTHR48099">
    <property type="entry name" value="C-1-TETRAHYDROFOLATE SYNTHASE, CYTOPLASMIC-RELATED"/>
    <property type="match status" value="1"/>
</dbReference>
<dbReference type="NCBIfam" id="NF008058">
    <property type="entry name" value="PRK10792.1"/>
    <property type="match status" value="1"/>
</dbReference>
<comment type="similarity">
    <text evidence="11">Belongs to the tetrahydrofolate dehydrogenase/cyclohydrolase family.</text>
</comment>
<keyword evidence="3 11" id="KW-0028">Amino-acid biosynthesis</keyword>
<comment type="subunit">
    <text evidence="11">Homodimer.</text>
</comment>
<keyword evidence="4 11" id="KW-0658">Purine biosynthesis</keyword>
<evidence type="ECO:0000313" key="15">
    <source>
        <dbReference type="Proteomes" id="UP000709466"/>
    </source>
</evidence>
<comment type="catalytic activity">
    <reaction evidence="11">
        <text>(6R)-5,10-methenyltetrahydrofolate + H2O = (6R)-10-formyltetrahydrofolate + H(+)</text>
        <dbReference type="Rhea" id="RHEA:23700"/>
        <dbReference type="ChEBI" id="CHEBI:15377"/>
        <dbReference type="ChEBI" id="CHEBI:15378"/>
        <dbReference type="ChEBI" id="CHEBI:57455"/>
        <dbReference type="ChEBI" id="CHEBI:195366"/>
        <dbReference type="EC" id="3.5.4.9"/>
    </reaction>
</comment>
<keyword evidence="10 11" id="KW-0511">Multifunctional enzyme</keyword>
<dbReference type="InterPro" id="IPR000672">
    <property type="entry name" value="THF_DH/CycHdrlase"/>
</dbReference>
<dbReference type="SUPFAM" id="SSF53223">
    <property type="entry name" value="Aminoacid dehydrogenase-like, N-terminal domain"/>
    <property type="match status" value="1"/>
</dbReference>
<dbReference type="Proteomes" id="UP000709466">
    <property type="component" value="Unassembled WGS sequence"/>
</dbReference>
<keyword evidence="7 11" id="KW-0560">Oxidoreductase</keyword>
<evidence type="ECO:0000259" key="13">
    <source>
        <dbReference type="Pfam" id="PF02882"/>
    </source>
</evidence>
<comment type="caution">
    <text evidence="14">The sequence shown here is derived from an EMBL/GenBank/DDBJ whole genome shotgun (WGS) entry which is preliminary data.</text>
</comment>
<dbReference type="NCBIfam" id="NF010783">
    <property type="entry name" value="PRK14186.1"/>
    <property type="match status" value="1"/>
</dbReference>
<evidence type="ECO:0000256" key="6">
    <source>
        <dbReference type="ARBA" id="ARBA00022857"/>
    </source>
</evidence>
<comment type="function">
    <text evidence="11">Catalyzes the oxidation of 5,10-methylenetetrahydrofolate to 5,10-methenyltetrahydrofolate and then the hydrolysis of 5,10-methenyltetrahydrofolate to 10-formyltetrahydrofolate.</text>
</comment>
<dbReference type="PRINTS" id="PR00085">
    <property type="entry name" value="THFDHDRGNASE"/>
</dbReference>
<keyword evidence="5 11" id="KW-0378">Hydrolase</keyword>
<gene>
    <name evidence="11 14" type="primary">folD</name>
    <name evidence="14" type="ORF">HCZ30_07145</name>
</gene>
<comment type="pathway">
    <text evidence="1 11">One-carbon metabolism; tetrahydrofolate interconversion.</text>
</comment>
<evidence type="ECO:0000256" key="10">
    <source>
        <dbReference type="ARBA" id="ARBA00023268"/>
    </source>
</evidence>
<dbReference type="InterPro" id="IPR020630">
    <property type="entry name" value="THF_DH/CycHdrlase_cat_dom"/>
</dbReference>
<evidence type="ECO:0000256" key="8">
    <source>
        <dbReference type="ARBA" id="ARBA00023102"/>
    </source>
</evidence>
<dbReference type="Gene3D" id="3.40.50.720">
    <property type="entry name" value="NAD(P)-binding Rossmann-like Domain"/>
    <property type="match status" value="1"/>
</dbReference>
<evidence type="ECO:0000256" key="5">
    <source>
        <dbReference type="ARBA" id="ARBA00022801"/>
    </source>
</evidence>
<dbReference type="GO" id="GO:0004477">
    <property type="term" value="F:methenyltetrahydrofolate cyclohydrolase activity"/>
    <property type="evidence" value="ECO:0007669"/>
    <property type="project" value="UniProtKB-EC"/>
</dbReference>
<keyword evidence="2 11" id="KW-0554">One-carbon metabolism</keyword>
<evidence type="ECO:0000256" key="7">
    <source>
        <dbReference type="ARBA" id="ARBA00023002"/>
    </source>
</evidence>
<evidence type="ECO:0000256" key="4">
    <source>
        <dbReference type="ARBA" id="ARBA00022755"/>
    </source>
</evidence>
<comment type="catalytic activity">
    <reaction evidence="11">
        <text>(6R)-5,10-methylene-5,6,7,8-tetrahydrofolate + NADP(+) = (6R)-5,10-methenyltetrahydrofolate + NADPH</text>
        <dbReference type="Rhea" id="RHEA:22812"/>
        <dbReference type="ChEBI" id="CHEBI:15636"/>
        <dbReference type="ChEBI" id="CHEBI:57455"/>
        <dbReference type="ChEBI" id="CHEBI:57783"/>
        <dbReference type="ChEBI" id="CHEBI:58349"/>
        <dbReference type="EC" id="1.5.1.5"/>
    </reaction>
</comment>
<sequence>MSAKVIDGKAFAANVREKVAGHVTRLKEENGITPGLAVVLVGEDPASQVYVRMKGKQTVEVGMNSYEHKLDADTSEEALLALIDQLNNDPAVHGILVQLPLPSHLNSDLVINSISPAKDVDGFHTSNVGLLGTGQKSMVPCTPLGCLMMLRDHHGSLSGMNAVVIGRSNIVGKPMAQLLLNDSCTVTIAHSRTKNIQDVVKQADIVVAAVGRPEMVTGAWIKDGATVIDVGINRIERDGKTKLVGDCEYDSCAEVAGAITPVPGGVGPMTIACLLANTVTACCRANNLAEPEGLTA</sequence>
<dbReference type="SUPFAM" id="SSF51735">
    <property type="entry name" value="NAD(P)-binding Rossmann-fold domains"/>
    <property type="match status" value="1"/>
</dbReference>
<dbReference type="EC" id="3.5.4.9" evidence="11"/>
<feature type="binding site" evidence="11">
    <location>
        <begin position="166"/>
        <end position="168"/>
    </location>
    <ligand>
        <name>NADP(+)</name>
        <dbReference type="ChEBI" id="CHEBI:58349"/>
    </ligand>
</feature>
<proteinExistence type="inferred from homology"/>
<keyword evidence="15" id="KW-1185">Reference proteome</keyword>
<dbReference type="InterPro" id="IPR046346">
    <property type="entry name" value="Aminoacid_DH-like_N_sf"/>
</dbReference>
<evidence type="ECO:0000259" key="12">
    <source>
        <dbReference type="Pfam" id="PF00763"/>
    </source>
</evidence>
<organism evidence="14 15">
    <name type="scientific">Marivivens donghaensis</name>
    <dbReference type="NCBI Taxonomy" id="1699413"/>
    <lineage>
        <taxon>Bacteria</taxon>
        <taxon>Pseudomonadati</taxon>
        <taxon>Pseudomonadota</taxon>
        <taxon>Alphaproteobacteria</taxon>
        <taxon>Rhodobacterales</taxon>
        <taxon>Paracoccaceae</taxon>
        <taxon>Marivivens group</taxon>
        <taxon>Marivivens</taxon>
    </lineage>
</organism>
<dbReference type="InterPro" id="IPR036291">
    <property type="entry name" value="NAD(P)-bd_dom_sf"/>
</dbReference>
<evidence type="ECO:0000256" key="2">
    <source>
        <dbReference type="ARBA" id="ARBA00022563"/>
    </source>
</evidence>
<dbReference type="GO" id="GO:0004488">
    <property type="term" value="F:methylenetetrahydrofolate dehydrogenase (NADP+) activity"/>
    <property type="evidence" value="ECO:0007669"/>
    <property type="project" value="UniProtKB-EC"/>
</dbReference>
<comment type="caution">
    <text evidence="11">Lacks conserved residue(s) required for the propagation of feature annotation.</text>
</comment>
<dbReference type="CDD" id="cd01080">
    <property type="entry name" value="NAD_bind_m-THF_DH_Cyclohyd"/>
    <property type="match status" value="1"/>
</dbReference>
<keyword evidence="6 11" id="KW-0521">NADP</keyword>
<dbReference type="NCBIfam" id="NF010785">
    <property type="entry name" value="PRK14188.1"/>
    <property type="match status" value="1"/>
</dbReference>
<dbReference type="HAMAP" id="MF_01576">
    <property type="entry name" value="THF_DHG_CYH"/>
    <property type="match status" value="1"/>
</dbReference>
<dbReference type="Pfam" id="PF02882">
    <property type="entry name" value="THF_DHG_CYH_C"/>
    <property type="match status" value="1"/>
</dbReference>
<feature type="domain" description="Tetrahydrofolate dehydrogenase/cyclohydrolase NAD(P)-binding" evidence="13">
    <location>
        <begin position="140"/>
        <end position="284"/>
    </location>
</feature>
<evidence type="ECO:0000256" key="3">
    <source>
        <dbReference type="ARBA" id="ARBA00022605"/>
    </source>
</evidence>